<feature type="compositionally biased region" description="Polar residues" evidence="1">
    <location>
        <begin position="1"/>
        <end position="23"/>
    </location>
</feature>
<dbReference type="AlphaFoldDB" id="A0AAW1IZG3"/>
<sequence length="114" mass="12223">MSSGTSGSGADNEPNLGTEQDNPTAEDVQAMEINDSSSAENAVIDGDRDLFLLMEINDSSSAENAVIDGDRDLFLLYLLPSYKLLSASDKREILHKCHRVMCNRLKGTTGGNSG</sequence>
<feature type="region of interest" description="Disordered" evidence="1">
    <location>
        <begin position="1"/>
        <end position="25"/>
    </location>
</feature>
<protein>
    <recommendedName>
        <fullName evidence="4">BESS domain-containing protein</fullName>
    </recommendedName>
</protein>
<proteinExistence type="predicted"/>
<keyword evidence="3" id="KW-1185">Reference proteome</keyword>
<organism evidence="2 3">
    <name type="scientific">Popillia japonica</name>
    <name type="common">Japanese beetle</name>
    <dbReference type="NCBI Taxonomy" id="7064"/>
    <lineage>
        <taxon>Eukaryota</taxon>
        <taxon>Metazoa</taxon>
        <taxon>Ecdysozoa</taxon>
        <taxon>Arthropoda</taxon>
        <taxon>Hexapoda</taxon>
        <taxon>Insecta</taxon>
        <taxon>Pterygota</taxon>
        <taxon>Neoptera</taxon>
        <taxon>Endopterygota</taxon>
        <taxon>Coleoptera</taxon>
        <taxon>Polyphaga</taxon>
        <taxon>Scarabaeiformia</taxon>
        <taxon>Scarabaeidae</taxon>
        <taxon>Rutelinae</taxon>
        <taxon>Popillia</taxon>
    </lineage>
</organism>
<gene>
    <name evidence="2" type="ORF">QE152_g32348</name>
</gene>
<evidence type="ECO:0008006" key="4">
    <source>
        <dbReference type="Google" id="ProtNLM"/>
    </source>
</evidence>
<comment type="caution">
    <text evidence="2">The sequence shown here is derived from an EMBL/GenBank/DDBJ whole genome shotgun (WGS) entry which is preliminary data.</text>
</comment>
<evidence type="ECO:0000313" key="3">
    <source>
        <dbReference type="Proteomes" id="UP001458880"/>
    </source>
</evidence>
<accession>A0AAW1IZG3</accession>
<evidence type="ECO:0000313" key="2">
    <source>
        <dbReference type="EMBL" id="KAK9695799.1"/>
    </source>
</evidence>
<reference evidence="2 3" key="1">
    <citation type="journal article" date="2024" name="BMC Genomics">
        <title>De novo assembly and annotation of Popillia japonica's genome with initial clues to its potential as an invasive pest.</title>
        <authorList>
            <person name="Cucini C."/>
            <person name="Boschi S."/>
            <person name="Funari R."/>
            <person name="Cardaioli E."/>
            <person name="Iannotti N."/>
            <person name="Marturano G."/>
            <person name="Paoli F."/>
            <person name="Bruttini M."/>
            <person name="Carapelli A."/>
            <person name="Frati F."/>
            <person name="Nardi F."/>
        </authorList>
    </citation>
    <scope>NUCLEOTIDE SEQUENCE [LARGE SCALE GENOMIC DNA]</scope>
    <source>
        <strain evidence="2">DMR45628</strain>
    </source>
</reference>
<name>A0AAW1IZG3_POPJA</name>
<evidence type="ECO:0000256" key="1">
    <source>
        <dbReference type="SAM" id="MobiDB-lite"/>
    </source>
</evidence>
<dbReference type="Proteomes" id="UP001458880">
    <property type="component" value="Unassembled WGS sequence"/>
</dbReference>
<dbReference type="EMBL" id="JASPKY010000470">
    <property type="protein sequence ID" value="KAK9695799.1"/>
    <property type="molecule type" value="Genomic_DNA"/>
</dbReference>